<dbReference type="InterPro" id="IPR028098">
    <property type="entry name" value="Glyco_trans_4-like_N"/>
</dbReference>
<comment type="caution">
    <text evidence="2">The sequence shown here is derived from an EMBL/GenBank/DDBJ whole genome shotgun (WGS) entry which is preliminary data.</text>
</comment>
<feature type="domain" description="Glycosyltransferase subfamily 4-like N-terminal" evidence="1">
    <location>
        <begin position="14"/>
        <end position="167"/>
    </location>
</feature>
<organism evidence="2 3">
    <name type="scientific">Castellaniella daejeonensis</name>
    <dbReference type="NCBI Taxonomy" id="659013"/>
    <lineage>
        <taxon>Bacteria</taxon>
        <taxon>Pseudomonadati</taxon>
        <taxon>Pseudomonadota</taxon>
        <taxon>Betaproteobacteria</taxon>
        <taxon>Burkholderiales</taxon>
        <taxon>Alcaligenaceae</taxon>
        <taxon>Castellaniella</taxon>
    </lineage>
</organism>
<dbReference type="Gene3D" id="3.40.50.2000">
    <property type="entry name" value="Glycogen Phosphorylase B"/>
    <property type="match status" value="2"/>
</dbReference>
<sequence>MRILYTNFHPRNGGGHATYVANLARSFQGEHQVTVTTPSTSRLFAQASRIPGVRCVDASFSTRPGPMLAEVIRLRRLLREGAYDLVHVNGSADHRQAMLARLGLRRPPRIVWTKHNTMPVRGFGHWLRACLGTDGAIGVCDHVSGLLRDSHYRGLPVHTVRLGVDTDHFRPAVPDESRQARMELLGEIPVGTLVLGSVGGTDRAKGWMTLVQALARLPQSDRDRFRLLVAGDPPRGTLRQEVEALGMAPWTVFPGLVADPRRVLAASDVGFVVSFQEAGSYAACESLAMGLPTLVSDAGGLPELVRHGIDGWILPAGNVDAAESWLRDRLMNPLSADMPAAARARALDCFSMPVFAEKTLAFYRRVCARGQPI</sequence>
<protein>
    <submittedName>
        <fullName evidence="2">Glycosyltransferase family 4 protein</fullName>
    </submittedName>
</protein>
<dbReference type="Pfam" id="PF13439">
    <property type="entry name" value="Glyco_transf_4"/>
    <property type="match status" value="1"/>
</dbReference>
<evidence type="ECO:0000313" key="3">
    <source>
        <dbReference type="Proteomes" id="UP001501176"/>
    </source>
</evidence>
<name>A0ABN0TKD8_9BURK</name>
<evidence type="ECO:0000259" key="1">
    <source>
        <dbReference type="Pfam" id="PF13439"/>
    </source>
</evidence>
<dbReference type="RefSeq" id="WP_343820416.1">
    <property type="nucleotide sequence ID" value="NZ_BAAAFN010000008.1"/>
</dbReference>
<evidence type="ECO:0000313" key="2">
    <source>
        <dbReference type="EMBL" id="GAA0223942.1"/>
    </source>
</evidence>
<dbReference type="EMBL" id="BAAAFN010000008">
    <property type="protein sequence ID" value="GAA0223942.1"/>
    <property type="molecule type" value="Genomic_DNA"/>
</dbReference>
<reference evidence="2 3" key="1">
    <citation type="journal article" date="2019" name="Int. J. Syst. Evol. Microbiol.">
        <title>The Global Catalogue of Microorganisms (GCM) 10K type strain sequencing project: providing services to taxonomists for standard genome sequencing and annotation.</title>
        <authorList>
            <consortium name="The Broad Institute Genomics Platform"/>
            <consortium name="The Broad Institute Genome Sequencing Center for Infectious Disease"/>
            <person name="Wu L."/>
            <person name="Ma J."/>
        </authorList>
    </citation>
    <scope>NUCLEOTIDE SEQUENCE [LARGE SCALE GENOMIC DNA]</scope>
    <source>
        <strain evidence="2 3">JCM 16240</strain>
    </source>
</reference>
<dbReference type="InterPro" id="IPR050194">
    <property type="entry name" value="Glycosyltransferase_grp1"/>
</dbReference>
<dbReference type="SUPFAM" id="SSF53756">
    <property type="entry name" value="UDP-Glycosyltransferase/glycogen phosphorylase"/>
    <property type="match status" value="1"/>
</dbReference>
<proteinExistence type="predicted"/>
<gene>
    <name evidence="2" type="ORF">GCM10009125_11240</name>
</gene>
<dbReference type="Pfam" id="PF13692">
    <property type="entry name" value="Glyco_trans_1_4"/>
    <property type="match status" value="1"/>
</dbReference>
<dbReference type="Proteomes" id="UP001501176">
    <property type="component" value="Unassembled WGS sequence"/>
</dbReference>
<accession>A0ABN0TKD8</accession>
<dbReference type="PANTHER" id="PTHR45947">
    <property type="entry name" value="SULFOQUINOVOSYL TRANSFERASE SQD2"/>
    <property type="match status" value="1"/>
</dbReference>
<dbReference type="PANTHER" id="PTHR45947:SF3">
    <property type="entry name" value="SULFOQUINOVOSYL TRANSFERASE SQD2"/>
    <property type="match status" value="1"/>
</dbReference>
<keyword evidence="3" id="KW-1185">Reference proteome</keyword>